<evidence type="ECO:0000256" key="1">
    <source>
        <dbReference type="SAM" id="MobiDB-lite"/>
    </source>
</evidence>
<keyword evidence="3" id="KW-1185">Reference proteome</keyword>
<reference evidence="3" key="1">
    <citation type="submission" date="2013-01" db="EMBL/GenBank/DDBJ databases">
        <title>Draft Genome Sequence of a Mulberry Tree, Morus notabilis C.K. Schneid.</title>
        <authorList>
            <person name="He N."/>
            <person name="Zhao S."/>
        </authorList>
    </citation>
    <scope>NUCLEOTIDE SEQUENCE</scope>
</reference>
<dbReference type="Pfam" id="PF25088">
    <property type="entry name" value="GPKOW_C"/>
    <property type="match status" value="1"/>
</dbReference>
<feature type="region of interest" description="Disordered" evidence="1">
    <location>
        <begin position="521"/>
        <end position="554"/>
    </location>
</feature>
<accession>W9R2M5</accession>
<name>W9R2M5_9ROSA</name>
<dbReference type="PANTHER" id="PTHR31696:SF14">
    <property type="entry name" value="PROTEIN MIZU-KUSSEI 1"/>
    <property type="match status" value="1"/>
</dbReference>
<protein>
    <submittedName>
        <fullName evidence="2">Uncharacterized protein</fullName>
    </submittedName>
</protein>
<feature type="compositionally biased region" description="Basic and acidic residues" evidence="1">
    <location>
        <begin position="533"/>
        <end position="545"/>
    </location>
</feature>
<evidence type="ECO:0000313" key="2">
    <source>
        <dbReference type="EMBL" id="EXB65567.1"/>
    </source>
</evidence>
<dbReference type="STRING" id="981085.W9R2M5"/>
<dbReference type="eggNOG" id="KOG4315">
    <property type="taxonomic scope" value="Eukaryota"/>
</dbReference>
<dbReference type="EMBL" id="KE344513">
    <property type="protein sequence ID" value="EXB65567.1"/>
    <property type="molecule type" value="Genomic_DNA"/>
</dbReference>
<dbReference type="GO" id="GO:0010274">
    <property type="term" value="P:hydrotropism"/>
    <property type="evidence" value="ECO:0007669"/>
    <property type="project" value="InterPro"/>
</dbReference>
<dbReference type="Gene3D" id="2.30.30.140">
    <property type="match status" value="1"/>
</dbReference>
<evidence type="ECO:0000313" key="3">
    <source>
        <dbReference type="Proteomes" id="UP000030645"/>
    </source>
</evidence>
<proteinExistence type="predicted"/>
<feature type="compositionally biased region" description="Low complexity" evidence="1">
    <location>
        <begin position="309"/>
        <end position="323"/>
    </location>
</feature>
<dbReference type="Proteomes" id="UP000030645">
    <property type="component" value="Unassembled WGS sequence"/>
</dbReference>
<dbReference type="Pfam" id="PF04759">
    <property type="entry name" value="DUF617"/>
    <property type="match status" value="1"/>
</dbReference>
<dbReference type="InterPro" id="IPR006460">
    <property type="entry name" value="MIZ1-like_pln"/>
</dbReference>
<organism evidence="2 3">
    <name type="scientific">Morus notabilis</name>
    <dbReference type="NCBI Taxonomy" id="981085"/>
    <lineage>
        <taxon>Eukaryota</taxon>
        <taxon>Viridiplantae</taxon>
        <taxon>Streptophyta</taxon>
        <taxon>Embryophyta</taxon>
        <taxon>Tracheophyta</taxon>
        <taxon>Spermatophyta</taxon>
        <taxon>Magnoliopsida</taxon>
        <taxon>eudicotyledons</taxon>
        <taxon>Gunneridae</taxon>
        <taxon>Pentapetalae</taxon>
        <taxon>rosids</taxon>
        <taxon>fabids</taxon>
        <taxon>Rosales</taxon>
        <taxon>Moraceae</taxon>
        <taxon>Moreae</taxon>
        <taxon>Morus</taxon>
    </lineage>
</organism>
<sequence length="669" mass="75839">MKTIMARTPHESSFSFSRRYFHWKKNDTNNDENDNNNNDEEEVEILTTFNSSSHHFSDDDKDLQNHLNFPVPQKNKKTTNKISKQLLSALSIFGHRKSHHHSRHHHRHLGTKVVGTLFGHRRGHVHFAFQEEAKLSPAFLIELAMPTSVLVREMASGLVRIALECEKKTTAIATEKMKPVKLIEEPVWRTYCNGKKCGFASRIECGPEEWKVLRAVGPISMGAGVLPGCDNGGGGFEGEIMYMRARFERVVGSKDSEAFYMMNPDGSGGPELNLEVYVWLDETLKKFDCILAIRRLEIQATNMSFSFSLPSKSSSKLKPMKPSQNFENDNDNKSTGNDANSQKYVIEFNASETLTDNATQNAVNEWRPYKRMKNLDLPIAAQSDGSGGLQFKHVVRSQPLSTAKGDHDDEINGQDEAKDKNKRLRFTPTEDVLLQKLKFDLQRLPEDWGMAEFEDIPVEGFSAVLLSGVLEKLSDDNRLVVRLSRSQETVKVNIRDVAELGSEEDEACLKRLKELRIRGEEEKKEKREKKSKGRENKSRDSDGEKQQQPGKSWPRSHIRVRIISRELKGGRLYLKKGEVVGPKVCDVSMDDGRELIQGVSQDVLETALPWRGGPVLVLFRKHEGVYGSLVERDLDQETGVVRDADTHDLINVRLEQIAEYIGDPSYLGY</sequence>
<dbReference type="PANTHER" id="PTHR31696">
    <property type="entry name" value="PROTEIN MIZU-KUSSEI 1"/>
    <property type="match status" value="1"/>
</dbReference>
<dbReference type="AlphaFoldDB" id="W9R2M5"/>
<dbReference type="NCBIfam" id="TIGR01570">
    <property type="entry name" value="A_thal_3588"/>
    <property type="match status" value="1"/>
</dbReference>
<gene>
    <name evidence="2" type="ORF">L484_025833</name>
</gene>
<feature type="region of interest" description="Disordered" evidence="1">
    <location>
        <begin position="309"/>
        <end position="339"/>
    </location>
</feature>